<keyword evidence="2" id="KW-1185">Reference proteome</keyword>
<reference evidence="1" key="2">
    <citation type="submission" date="2020-09" db="EMBL/GenBank/DDBJ databases">
        <authorList>
            <person name="Sun Q."/>
            <person name="Zhou Y."/>
        </authorList>
    </citation>
    <scope>NUCLEOTIDE SEQUENCE</scope>
    <source>
        <strain evidence="1">CGMCC 4.7430</strain>
    </source>
</reference>
<gene>
    <name evidence="1" type="ORF">GCM10012278_23930</name>
</gene>
<dbReference type="AlphaFoldDB" id="A0A918A2R4"/>
<dbReference type="EMBL" id="BMNK01000003">
    <property type="protein sequence ID" value="GGP05253.1"/>
    <property type="molecule type" value="Genomic_DNA"/>
</dbReference>
<evidence type="ECO:0000313" key="2">
    <source>
        <dbReference type="Proteomes" id="UP000660745"/>
    </source>
</evidence>
<name>A0A918A2R4_9ACTN</name>
<proteinExistence type="predicted"/>
<evidence type="ECO:0008006" key="3">
    <source>
        <dbReference type="Google" id="ProtNLM"/>
    </source>
</evidence>
<organism evidence="1 2">
    <name type="scientific">Nonomuraea glycinis</name>
    <dbReference type="NCBI Taxonomy" id="2047744"/>
    <lineage>
        <taxon>Bacteria</taxon>
        <taxon>Bacillati</taxon>
        <taxon>Actinomycetota</taxon>
        <taxon>Actinomycetes</taxon>
        <taxon>Streptosporangiales</taxon>
        <taxon>Streptosporangiaceae</taxon>
        <taxon>Nonomuraea</taxon>
    </lineage>
</organism>
<protein>
    <recommendedName>
        <fullName evidence="3">Type I restriction modification DNA specificity domain-containing protein</fullName>
    </recommendedName>
</protein>
<dbReference type="Proteomes" id="UP000660745">
    <property type="component" value="Unassembled WGS sequence"/>
</dbReference>
<comment type="caution">
    <text evidence="1">The sequence shown here is derived from an EMBL/GenBank/DDBJ whole genome shotgun (WGS) entry which is preliminary data.</text>
</comment>
<evidence type="ECO:0000313" key="1">
    <source>
        <dbReference type="EMBL" id="GGP05253.1"/>
    </source>
</evidence>
<reference evidence="1" key="1">
    <citation type="journal article" date="2014" name="Int. J. Syst. Evol. Microbiol.">
        <title>Complete genome sequence of Corynebacterium casei LMG S-19264T (=DSM 44701T), isolated from a smear-ripened cheese.</title>
        <authorList>
            <consortium name="US DOE Joint Genome Institute (JGI-PGF)"/>
            <person name="Walter F."/>
            <person name="Albersmeier A."/>
            <person name="Kalinowski J."/>
            <person name="Ruckert C."/>
        </authorList>
    </citation>
    <scope>NUCLEOTIDE SEQUENCE</scope>
    <source>
        <strain evidence="1">CGMCC 4.7430</strain>
    </source>
</reference>
<sequence>MLGPGLYLFRADPEQVDPACLAGFLRISGASGPARGQSGTSRADIRRVEIPRLSVAEQRQLGEAFQRLELFERAVARASRQAAELVRAGPAELASGALRTP</sequence>
<accession>A0A918A2R4</accession>